<organism evidence="1 2">
    <name type="scientific">Hypsizygus marmoreus</name>
    <name type="common">White beech mushroom</name>
    <name type="synonym">Agaricus marmoreus</name>
    <dbReference type="NCBI Taxonomy" id="39966"/>
    <lineage>
        <taxon>Eukaryota</taxon>
        <taxon>Fungi</taxon>
        <taxon>Dikarya</taxon>
        <taxon>Basidiomycota</taxon>
        <taxon>Agaricomycotina</taxon>
        <taxon>Agaricomycetes</taxon>
        <taxon>Agaricomycetidae</taxon>
        <taxon>Agaricales</taxon>
        <taxon>Tricholomatineae</taxon>
        <taxon>Lyophyllaceae</taxon>
        <taxon>Hypsizygus</taxon>
    </lineage>
</organism>
<comment type="caution">
    <text evidence="1">The sequence shown here is derived from an EMBL/GenBank/DDBJ whole genome shotgun (WGS) entry which is preliminary data.</text>
</comment>
<gene>
    <name evidence="1" type="ORF">Hypma_009348</name>
</gene>
<proteinExistence type="predicted"/>
<dbReference type="Proteomes" id="UP000076154">
    <property type="component" value="Unassembled WGS sequence"/>
</dbReference>
<name>A0A369JNF6_HYPMA</name>
<keyword evidence="2" id="KW-1185">Reference proteome</keyword>
<dbReference type="AlphaFoldDB" id="A0A369JNF6"/>
<evidence type="ECO:0000313" key="2">
    <source>
        <dbReference type="Proteomes" id="UP000076154"/>
    </source>
</evidence>
<dbReference type="InParanoid" id="A0A369JNF6"/>
<evidence type="ECO:0000313" key="1">
    <source>
        <dbReference type="EMBL" id="RDB23769.1"/>
    </source>
</evidence>
<protein>
    <submittedName>
        <fullName evidence="1">Uncharacterized protein</fullName>
    </submittedName>
</protein>
<reference evidence="1" key="1">
    <citation type="submission" date="2018-04" db="EMBL/GenBank/DDBJ databases">
        <title>Whole genome sequencing of Hypsizygus marmoreus.</title>
        <authorList>
            <person name="Choi I.-G."/>
            <person name="Min B."/>
            <person name="Kim J.-G."/>
            <person name="Kim S."/>
            <person name="Oh Y.-L."/>
            <person name="Kong W.-S."/>
            <person name="Park H."/>
            <person name="Jeong J."/>
            <person name="Song E.-S."/>
        </authorList>
    </citation>
    <scope>NUCLEOTIDE SEQUENCE [LARGE SCALE GENOMIC DNA]</scope>
    <source>
        <strain evidence="1">51987-8</strain>
    </source>
</reference>
<accession>A0A369JNF6</accession>
<dbReference type="EMBL" id="LUEZ02000046">
    <property type="protein sequence ID" value="RDB23769.1"/>
    <property type="molecule type" value="Genomic_DNA"/>
</dbReference>
<sequence>MSSTFRAAERWLHVGCASVASGLDVLVTSVDFITLPAVQSPARRLQPTTTKTWPAQRDIRYAEMMLRYFEKPCFENRLGIGSTTGYLNPKVSILSY</sequence>